<dbReference type="Proteomes" id="UP001174934">
    <property type="component" value="Unassembled WGS sequence"/>
</dbReference>
<gene>
    <name evidence="2" type="ORF">B0T17DRAFT_516567</name>
</gene>
<dbReference type="AlphaFoldDB" id="A0AA39XM48"/>
<organism evidence="2 3">
    <name type="scientific">Bombardia bombarda</name>
    <dbReference type="NCBI Taxonomy" id="252184"/>
    <lineage>
        <taxon>Eukaryota</taxon>
        <taxon>Fungi</taxon>
        <taxon>Dikarya</taxon>
        <taxon>Ascomycota</taxon>
        <taxon>Pezizomycotina</taxon>
        <taxon>Sordariomycetes</taxon>
        <taxon>Sordariomycetidae</taxon>
        <taxon>Sordariales</taxon>
        <taxon>Lasiosphaeriaceae</taxon>
        <taxon>Bombardia</taxon>
    </lineage>
</organism>
<keyword evidence="3" id="KW-1185">Reference proteome</keyword>
<feature type="chain" id="PRO_5041291010" evidence="1">
    <location>
        <begin position="41"/>
        <end position="91"/>
    </location>
</feature>
<reference evidence="2" key="1">
    <citation type="submission" date="2023-06" db="EMBL/GenBank/DDBJ databases">
        <title>Genome-scale phylogeny and comparative genomics of the fungal order Sordariales.</title>
        <authorList>
            <consortium name="Lawrence Berkeley National Laboratory"/>
            <person name="Hensen N."/>
            <person name="Bonometti L."/>
            <person name="Westerberg I."/>
            <person name="Brannstrom I.O."/>
            <person name="Guillou S."/>
            <person name="Cros-Aarteil S."/>
            <person name="Calhoun S."/>
            <person name="Haridas S."/>
            <person name="Kuo A."/>
            <person name="Mondo S."/>
            <person name="Pangilinan J."/>
            <person name="Riley R."/>
            <person name="LaButti K."/>
            <person name="Andreopoulos B."/>
            <person name="Lipzen A."/>
            <person name="Chen C."/>
            <person name="Yanf M."/>
            <person name="Daum C."/>
            <person name="Ng V."/>
            <person name="Clum A."/>
            <person name="Steindorff A."/>
            <person name="Ohm R."/>
            <person name="Martin F."/>
            <person name="Silar P."/>
            <person name="Natvig D."/>
            <person name="Lalanne C."/>
            <person name="Gautier V."/>
            <person name="Ament-velasquez S.L."/>
            <person name="Kruys A."/>
            <person name="Hutchinson M.I."/>
            <person name="Powell A.J."/>
            <person name="Barry K."/>
            <person name="Miller A.N."/>
            <person name="Grigoriev I.V."/>
            <person name="Debuchy R."/>
            <person name="Gladieux P."/>
            <person name="Thoren M.H."/>
            <person name="Johannesson H."/>
        </authorList>
    </citation>
    <scope>NUCLEOTIDE SEQUENCE</scope>
    <source>
        <strain evidence="2">SMH3391-2</strain>
    </source>
</reference>
<evidence type="ECO:0000313" key="3">
    <source>
        <dbReference type="Proteomes" id="UP001174934"/>
    </source>
</evidence>
<evidence type="ECO:0000313" key="2">
    <source>
        <dbReference type="EMBL" id="KAK0635535.1"/>
    </source>
</evidence>
<evidence type="ECO:0000256" key="1">
    <source>
        <dbReference type="SAM" id="SignalP"/>
    </source>
</evidence>
<keyword evidence="1" id="KW-0732">Signal</keyword>
<comment type="caution">
    <text evidence="2">The sequence shown here is derived from an EMBL/GenBank/DDBJ whole genome shotgun (WGS) entry which is preliminary data.</text>
</comment>
<feature type="signal peptide" evidence="1">
    <location>
        <begin position="1"/>
        <end position="40"/>
    </location>
</feature>
<protein>
    <submittedName>
        <fullName evidence="2">Uncharacterized protein</fullName>
    </submittedName>
</protein>
<proteinExistence type="predicted"/>
<accession>A0AA39XM48</accession>
<sequence>MHPCYAGHTYRRGRKRVLSEGLDVFLHWLIFLVARPSTHGAPTSITRRLSPSYFHLTPPASHNMGGVERNCSRALSHASHPYCYLLSRVGG</sequence>
<name>A0AA39XM48_9PEZI</name>
<dbReference type="EMBL" id="JAULSR010000001">
    <property type="protein sequence ID" value="KAK0635535.1"/>
    <property type="molecule type" value="Genomic_DNA"/>
</dbReference>